<evidence type="ECO:0000313" key="3">
    <source>
        <dbReference type="Proteomes" id="UP000184287"/>
    </source>
</evidence>
<feature type="chain" id="PRO_5012522341" description="Outer membrane protein beta-barrel domain-containing protein" evidence="1">
    <location>
        <begin position="20"/>
        <end position="362"/>
    </location>
</feature>
<reference evidence="3" key="1">
    <citation type="submission" date="2016-11" db="EMBL/GenBank/DDBJ databases">
        <authorList>
            <person name="Varghese N."/>
            <person name="Submissions S."/>
        </authorList>
    </citation>
    <scope>NUCLEOTIDE SEQUENCE [LARGE SCALE GENOMIC DNA]</scope>
    <source>
        <strain evidence="3">DSM 16990</strain>
    </source>
</reference>
<feature type="signal peptide" evidence="1">
    <location>
        <begin position="1"/>
        <end position="19"/>
    </location>
</feature>
<dbReference type="AlphaFoldDB" id="A0A1M5LFD1"/>
<evidence type="ECO:0000313" key="2">
    <source>
        <dbReference type="EMBL" id="SHG63824.1"/>
    </source>
</evidence>
<evidence type="ECO:0000256" key="1">
    <source>
        <dbReference type="SAM" id="SignalP"/>
    </source>
</evidence>
<name>A0A1M5LFD1_9SPHI</name>
<organism evidence="2 3">
    <name type="scientific">Pedobacter caeni</name>
    <dbReference type="NCBI Taxonomy" id="288992"/>
    <lineage>
        <taxon>Bacteria</taxon>
        <taxon>Pseudomonadati</taxon>
        <taxon>Bacteroidota</taxon>
        <taxon>Sphingobacteriia</taxon>
        <taxon>Sphingobacteriales</taxon>
        <taxon>Sphingobacteriaceae</taxon>
        <taxon>Pedobacter</taxon>
    </lineage>
</organism>
<keyword evidence="3" id="KW-1185">Reference proteome</keyword>
<dbReference type="RefSeq" id="WP_073236532.1">
    <property type="nucleotide sequence ID" value="NZ_FQUQ01000006.1"/>
</dbReference>
<protein>
    <recommendedName>
        <fullName evidence="4">Outer membrane protein beta-barrel domain-containing protein</fullName>
    </recommendedName>
</protein>
<dbReference type="Proteomes" id="UP000184287">
    <property type="component" value="Unassembled WGS sequence"/>
</dbReference>
<accession>A0A1M5LFD1</accession>
<gene>
    <name evidence="2" type="ORF">SAMN04488522_106327</name>
</gene>
<evidence type="ECO:0008006" key="4">
    <source>
        <dbReference type="Google" id="ProtNLM"/>
    </source>
</evidence>
<dbReference type="STRING" id="288992.SAMN04488522_106327"/>
<dbReference type="OrthoDB" id="1493156at2"/>
<proteinExistence type="predicted"/>
<dbReference type="EMBL" id="FQUQ01000006">
    <property type="protein sequence ID" value="SHG63824.1"/>
    <property type="molecule type" value="Genomic_DNA"/>
</dbReference>
<sequence>MKKQLLVLLICMSVQHAFAQTIIQDNKGQTSVDLKPAKADAADKTKVDSIPFGAGLIKFSTIEKKIELNYYQYFRPLNPSFLSVSASGEIKNSIGSVFSTGNLEPGANVKIKYGKRLFSRSIPNFNDWEEEFKSKNGRDPSNEEIGKFIKDMPTASDLWLVTNAGFSGSKFKLFSPDSAYASQFKKINFSSPEFNIGFNYWNAKIANCTVLLGATLGIKQTNNFDDLVESTAEDVITKTDAASGSSRKVTEKNTVYKGKYNEVWTYPLNIDLYFKPQKFDNVAFLAFSRTEFYKGDQKAQTKLGVGFYLLRKNDMFDPVFGINIDYKDVGNADQTDDDKKAISKLNVGLVFNIFPLLFRKKG</sequence>
<keyword evidence="1" id="KW-0732">Signal</keyword>